<dbReference type="InterPro" id="IPR050643">
    <property type="entry name" value="Periplasmic_pilus_chap"/>
</dbReference>
<dbReference type="AlphaFoldDB" id="A0AAX3FPE6"/>
<dbReference type="InterPro" id="IPR016147">
    <property type="entry name" value="Pili_assmbl_chaperone_N"/>
</dbReference>
<feature type="domain" description="Pili assembly chaperone N-terminal" evidence="6">
    <location>
        <begin position="51"/>
        <end position="152"/>
    </location>
</feature>
<dbReference type="InterPro" id="IPR016148">
    <property type="entry name" value="Pili_assmbl_chaperone_C"/>
</dbReference>
<evidence type="ECO:0000256" key="4">
    <source>
        <dbReference type="ARBA" id="ARBA00022764"/>
    </source>
</evidence>
<evidence type="ECO:0000313" key="9">
    <source>
        <dbReference type="Proteomes" id="UP000277437"/>
    </source>
</evidence>
<dbReference type="PANTHER" id="PTHR30251">
    <property type="entry name" value="PILUS ASSEMBLY CHAPERONE"/>
    <property type="match status" value="1"/>
</dbReference>
<dbReference type="GO" id="GO:0071555">
    <property type="term" value="P:cell wall organization"/>
    <property type="evidence" value="ECO:0007669"/>
    <property type="project" value="InterPro"/>
</dbReference>
<proteinExistence type="inferred from homology"/>
<dbReference type="PRINTS" id="PR00969">
    <property type="entry name" value="CHAPERONPILI"/>
</dbReference>
<evidence type="ECO:0000256" key="5">
    <source>
        <dbReference type="ARBA" id="ARBA00023186"/>
    </source>
</evidence>
<sequence>MLNMYSSPDRPRLAPGSGLSLIIGLVLVWQSGAARADLSFDGKNRFIMTGQRMAVTLANDGSTAALAEVSLDWGAPASETSPLLPLAISKPLLRIDAGKKANVEVFYQGAGLPTDRETYLLLSVLDVPPAAKTPHSMTVALRHRFKLLYRPALKSTLDEAMAGLSWEVQKETQGRLIADNPSPYYLTLSDIEATGANGQRCGQPIEHLMLPPFSAQPVDIPACQPTSLHYQIVSDAGNLRPYGATLSAEKKSHGSAQL</sequence>
<evidence type="ECO:0000259" key="7">
    <source>
        <dbReference type="Pfam" id="PF02753"/>
    </source>
</evidence>
<reference evidence="8 9" key="1">
    <citation type="submission" date="2018-12" db="EMBL/GenBank/DDBJ databases">
        <authorList>
            <consortium name="Pathogen Informatics"/>
        </authorList>
    </citation>
    <scope>NUCLEOTIDE SEQUENCE [LARGE SCALE GENOMIC DNA]</scope>
    <source>
        <strain evidence="8 9">NCTC7357</strain>
    </source>
</reference>
<dbReference type="GO" id="GO:0030288">
    <property type="term" value="C:outer membrane-bounded periplasmic space"/>
    <property type="evidence" value="ECO:0007669"/>
    <property type="project" value="InterPro"/>
</dbReference>
<protein>
    <submittedName>
        <fullName evidence="8">Pili assembly chaperone</fullName>
    </submittedName>
</protein>
<dbReference type="InterPro" id="IPR013783">
    <property type="entry name" value="Ig-like_fold"/>
</dbReference>
<dbReference type="SUPFAM" id="SSF49584">
    <property type="entry name" value="Periplasmic chaperone C-domain"/>
    <property type="match status" value="1"/>
</dbReference>
<keyword evidence="5" id="KW-0143">Chaperone</keyword>
<name>A0AAX3FPE6_9PSED</name>
<keyword evidence="4" id="KW-0574">Periplasm</keyword>
<keyword evidence="3" id="KW-0732">Signal</keyword>
<dbReference type="PANTHER" id="PTHR30251:SF2">
    <property type="entry name" value="FIMBRIAL CHAPERONE YADV-RELATED"/>
    <property type="match status" value="1"/>
</dbReference>
<accession>A0AAX3FPE6</accession>
<dbReference type="EMBL" id="LR134334">
    <property type="protein sequence ID" value="VEF72571.1"/>
    <property type="molecule type" value="Genomic_DNA"/>
</dbReference>
<dbReference type="SUPFAM" id="SSF49354">
    <property type="entry name" value="PapD-like"/>
    <property type="match status" value="1"/>
</dbReference>
<evidence type="ECO:0000256" key="1">
    <source>
        <dbReference type="ARBA" id="ARBA00004418"/>
    </source>
</evidence>
<evidence type="ECO:0000256" key="2">
    <source>
        <dbReference type="ARBA" id="ARBA00007399"/>
    </source>
</evidence>
<dbReference type="Pfam" id="PF02753">
    <property type="entry name" value="PapD_C"/>
    <property type="match status" value="1"/>
</dbReference>
<comment type="subcellular location">
    <subcellularLocation>
        <location evidence="1">Periplasm</location>
    </subcellularLocation>
</comment>
<comment type="similarity">
    <text evidence="2">Belongs to the periplasmic pilus chaperone family.</text>
</comment>
<organism evidence="8 9">
    <name type="scientific">Pseudomonas chlororaphis</name>
    <dbReference type="NCBI Taxonomy" id="587753"/>
    <lineage>
        <taxon>Bacteria</taxon>
        <taxon>Pseudomonadati</taxon>
        <taxon>Pseudomonadota</taxon>
        <taxon>Gammaproteobacteria</taxon>
        <taxon>Pseudomonadales</taxon>
        <taxon>Pseudomonadaceae</taxon>
        <taxon>Pseudomonas</taxon>
    </lineage>
</organism>
<evidence type="ECO:0000256" key="3">
    <source>
        <dbReference type="ARBA" id="ARBA00022729"/>
    </source>
</evidence>
<gene>
    <name evidence="8" type="primary">caf1M</name>
    <name evidence="8" type="ORF">NCTC7357_00807</name>
</gene>
<dbReference type="InterPro" id="IPR008962">
    <property type="entry name" value="PapD-like_sf"/>
</dbReference>
<dbReference type="Proteomes" id="UP000277437">
    <property type="component" value="Chromosome"/>
</dbReference>
<dbReference type="InterPro" id="IPR036316">
    <property type="entry name" value="Pili_assmbl_chap_C_dom_sf"/>
</dbReference>
<dbReference type="Gene3D" id="2.60.40.10">
    <property type="entry name" value="Immunoglobulins"/>
    <property type="match status" value="2"/>
</dbReference>
<dbReference type="InterPro" id="IPR001829">
    <property type="entry name" value="Pili_assmbl_chaperone_bac"/>
</dbReference>
<dbReference type="Pfam" id="PF00345">
    <property type="entry name" value="PapD_N"/>
    <property type="match status" value="1"/>
</dbReference>
<evidence type="ECO:0000313" key="8">
    <source>
        <dbReference type="EMBL" id="VEF72571.1"/>
    </source>
</evidence>
<feature type="domain" description="Pili assembly chaperone C-terminal" evidence="7">
    <location>
        <begin position="179"/>
        <end position="239"/>
    </location>
</feature>
<evidence type="ECO:0000259" key="6">
    <source>
        <dbReference type="Pfam" id="PF00345"/>
    </source>
</evidence>